<dbReference type="SUPFAM" id="SSF103575">
    <property type="entry name" value="Plexin repeat"/>
    <property type="match status" value="1"/>
</dbReference>
<evidence type="ECO:0000256" key="2">
    <source>
        <dbReference type="ARBA" id="ARBA00022902"/>
    </source>
</evidence>
<dbReference type="InterPro" id="IPR002165">
    <property type="entry name" value="Plexin_repeat"/>
</dbReference>
<dbReference type="SMART" id="SM00423">
    <property type="entry name" value="PSI"/>
    <property type="match status" value="1"/>
</dbReference>
<dbReference type="SUPFAM" id="SSF101912">
    <property type="entry name" value="Sema domain"/>
    <property type="match status" value="1"/>
</dbReference>
<dbReference type="PANTHER" id="PTHR11036">
    <property type="entry name" value="SEMAPHORIN"/>
    <property type="match status" value="1"/>
</dbReference>
<evidence type="ECO:0000256" key="3">
    <source>
        <dbReference type="ARBA" id="ARBA00023136"/>
    </source>
</evidence>
<evidence type="ECO:0000256" key="1">
    <source>
        <dbReference type="ARBA" id="ARBA00004370"/>
    </source>
</evidence>
<dbReference type="GO" id="GO:0071526">
    <property type="term" value="P:semaphorin-plexin signaling pathway"/>
    <property type="evidence" value="ECO:0007669"/>
    <property type="project" value="TreeGrafter"/>
</dbReference>
<dbReference type="InterPro" id="IPR016201">
    <property type="entry name" value="PSI"/>
</dbReference>
<dbReference type="Gene3D" id="2.130.10.10">
    <property type="entry name" value="YVTN repeat-like/Quinoprotein amine dehydrogenase"/>
    <property type="match status" value="1"/>
</dbReference>
<evidence type="ECO:0000259" key="8">
    <source>
        <dbReference type="PROSITE" id="PS51004"/>
    </source>
</evidence>
<evidence type="ECO:0000256" key="4">
    <source>
        <dbReference type="ARBA" id="ARBA00023157"/>
    </source>
</evidence>
<dbReference type="Pfam" id="PF01403">
    <property type="entry name" value="Sema"/>
    <property type="match status" value="1"/>
</dbReference>
<feature type="domain" description="Sema" evidence="8">
    <location>
        <begin position="1"/>
        <end position="386"/>
    </location>
</feature>
<dbReference type="EMBL" id="CAXKWB010026707">
    <property type="protein sequence ID" value="CAL4130456.1"/>
    <property type="molecule type" value="Genomic_DNA"/>
</dbReference>
<keyword evidence="5" id="KW-0325">Glycoprotein</keyword>
<evidence type="ECO:0000313" key="9">
    <source>
        <dbReference type="EMBL" id="CAL4130456.1"/>
    </source>
</evidence>
<sequence length="734" mass="82282">DECHNYIRVLAKQREGHFLVCGTNSYKPLCREYLRQADGNLMIYESSGVGKCPFNPRDNSTYVFTDGALYSGTVADFQGVTPIIFREPIKTDHTDYKQLNEPDFVHSFEYGDYVWFFFHETAIEYMNCGKRRFSRVARVCKNDEGGASSRHASSWTSFLKSRLNCSMPGSHPFYFDEIQSTSDVISGIYGDKKHDIIYAVFTTPHNSIAGSAVCAFSMQDILKTFEGQFKKQETMNSNWLPVHYSKVPKQRPGQCVNDSHTLPESHINFIEAHPLMDQAVPAFFGQPVMIKTSFRYRFSKLAVDPGVRLMGGGTIDVLFIATDVGVIFKVINAYSSISKSEIEPVIIEELQVTNRPIINLQLAKGPDDAHSKLIIITDIEVKSIELQRCARTKTCKGCVGLQDPYCGWFDGAGRCGLLTERMPGPIYQNVTSGVHYHCEKEIIKKHKSKHQSVQPIQSIAPTLETSSRPILGSTLDLLHGPSLGSLSSLPANTPTGPSCSPCVCSKAPPPTPVVTPAAAVSTDAQLIPIVKQETGYLELKEKYLRATNKISLKYIPKPASHNGHILIHEAKLDESFIFEPLPMEDVEHANQNTRIRYTFVEEELRAGDIPDIDTKYVDIYTEETLMFAIIVSCLASLVVGFISGFLFSRNCEEKEVEPIIPYHDPNCNRLKNEDSSSDLTSLNINNQVLNNKINFQTLHKNVAPNNITKNDNWNNTNMNTDDELFPRKVKSVYI</sequence>
<dbReference type="PROSITE" id="PS51004">
    <property type="entry name" value="SEMA"/>
    <property type="match status" value="1"/>
</dbReference>
<name>A0AAV2RQC9_MEGNR</name>
<comment type="caution">
    <text evidence="9">The sequence shown here is derived from an EMBL/GenBank/DDBJ whole genome shotgun (WGS) entry which is preliminary data.</text>
</comment>
<dbReference type="AlphaFoldDB" id="A0AAV2RQC9"/>
<organism evidence="9 10">
    <name type="scientific">Meganyctiphanes norvegica</name>
    <name type="common">Northern krill</name>
    <name type="synonym">Thysanopoda norvegica</name>
    <dbReference type="NCBI Taxonomy" id="48144"/>
    <lineage>
        <taxon>Eukaryota</taxon>
        <taxon>Metazoa</taxon>
        <taxon>Ecdysozoa</taxon>
        <taxon>Arthropoda</taxon>
        <taxon>Crustacea</taxon>
        <taxon>Multicrustacea</taxon>
        <taxon>Malacostraca</taxon>
        <taxon>Eumalacostraca</taxon>
        <taxon>Eucarida</taxon>
        <taxon>Euphausiacea</taxon>
        <taxon>Euphausiidae</taxon>
        <taxon>Meganyctiphanes</taxon>
    </lineage>
</organism>
<comment type="caution">
    <text evidence="6">Lacks conserved residue(s) required for the propagation of feature annotation.</text>
</comment>
<keyword evidence="7" id="KW-1133">Transmembrane helix</keyword>
<dbReference type="GO" id="GO:0005886">
    <property type="term" value="C:plasma membrane"/>
    <property type="evidence" value="ECO:0007669"/>
    <property type="project" value="TreeGrafter"/>
</dbReference>
<gene>
    <name evidence="9" type="ORF">MNOR_LOCUS26563</name>
</gene>
<feature type="transmembrane region" description="Helical" evidence="7">
    <location>
        <begin position="625"/>
        <end position="647"/>
    </location>
</feature>
<dbReference type="GO" id="GO:0030215">
    <property type="term" value="F:semaphorin receptor binding"/>
    <property type="evidence" value="ECO:0007669"/>
    <property type="project" value="InterPro"/>
</dbReference>
<evidence type="ECO:0000256" key="6">
    <source>
        <dbReference type="PROSITE-ProRule" id="PRU00352"/>
    </source>
</evidence>
<proteinExistence type="predicted"/>
<dbReference type="SMART" id="SM00630">
    <property type="entry name" value="Sema"/>
    <property type="match status" value="1"/>
</dbReference>
<dbReference type="InterPro" id="IPR036352">
    <property type="entry name" value="Semap_dom_sf"/>
</dbReference>
<dbReference type="FunFam" id="2.130.10.10:FF:000346">
    <property type="entry name" value="Sema-1a, isoform D"/>
    <property type="match status" value="1"/>
</dbReference>
<protein>
    <recommendedName>
        <fullName evidence="8">Sema domain-containing protein</fullName>
    </recommendedName>
</protein>
<keyword evidence="3 7" id="KW-0472">Membrane</keyword>
<dbReference type="GO" id="GO:0045499">
    <property type="term" value="F:chemorepellent activity"/>
    <property type="evidence" value="ECO:0007669"/>
    <property type="project" value="TreeGrafter"/>
</dbReference>
<keyword evidence="7" id="KW-0812">Transmembrane</keyword>
<accession>A0AAV2RQC9</accession>
<dbReference type="InterPro" id="IPR015943">
    <property type="entry name" value="WD40/YVTN_repeat-like_dom_sf"/>
</dbReference>
<dbReference type="InterPro" id="IPR001627">
    <property type="entry name" value="Semap_dom"/>
</dbReference>
<dbReference type="Proteomes" id="UP001497623">
    <property type="component" value="Unassembled WGS sequence"/>
</dbReference>
<dbReference type="InterPro" id="IPR027231">
    <property type="entry name" value="Semaphorin"/>
</dbReference>
<dbReference type="Gene3D" id="3.30.1680.10">
    <property type="entry name" value="ligand-binding face of the semaphorins, domain 2"/>
    <property type="match status" value="1"/>
</dbReference>
<keyword evidence="10" id="KW-1185">Reference proteome</keyword>
<reference evidence="9 10" key="1">
    <citation type="submission" date="2024-05" db="EMBL/GenBank/DDBJ databases">
        <authorList>
            <person name="Wallberg A."/>
        </authorList>
    </citation>
    <scope>NUCLEOTIDE SEQUENCE [LARGE SCALE GENOMIC DNA]</scope>
</reference>
<dbReference type="Pfam" id="PF01437">
    <property type="entry name" value="PSI"/>
    <property type="match status" value="1"/>
</dbReference>
<keyword evidence="4" id="KW-1015">Disulfide bond</keyword>
<evidence type="ECO:0000313" key="10">
    <source>
        <dbReference type="Proteomes" id="UP001497623"/>
    </source>
</evidence>
<comment type="subcellular location">
    <subcellularLocation>
        <location evidence="1">Membrane</location>
    </subcellularLocation>
</comment>
<keyword evidence="2" id="KW-0524">Neurogenesis</keyword>
<evidence type="ECO:0000256" key="5">
    <source>
        <dbReference type="ARBA" id="ARBA00023180"/>
    </source>
</evidence>
<dbReference type="PANTHER" id="PTHR11036:SF127">
    <property type="entry name" value="SEMAPHORIN-1A"/>
    <property type="match status" value="1"/>
</dbReference>
<dbReference type="GO" id="GO:0030335">
    <property type="term" value="P:positive regulation of cell migration"/>
    <property type="evidence" value="ECO:0007669"/>
    <property type="project" value="TreeGrafter"/>
</dbReference>
<evidence type="ECO:0000256" key="7">
    <source>
        <dbReference type="SAM" id="Phobius"/>
    </source>
</evidence>
<feature type="non-terminal residue" evidence="9">
    <location>
        <position position="1"/>
    </location>
</feature>
<dbReference type="GO" id="GO:0007411">
    <property type="term" value="P:axon guidance"/>
    <property type="evidence" value="ECO:0007669"/>
    <property type="project" value="TreeGrafter"/>
</dbReference>